<evidence type="ECO:0000313" key="3">
    <source>
        <dbReference type="Proteomes" id="UP000275267"/>
    </source>
</evidence>
<protein>
    <submittedName>
        <fullName evidence="2">Uncharacterized protein</fullName>
    </submittedName>
</protein>
<evidence type="ECO:0000313" key="2">
    <source>
        <dbReference type="EMBL" id="RLM78515.1"/>
    </source>
</evidence>
<dbReference type="PANTHER" id="PTHR30618:SF0">
    <property type="entry name" value="PURINE-URACIL PERMEASE NCS1"/>
    <property type="match status" value="1"/>
</dbReference>
<dbReference type="STRING" id="4540.A0A3L6QFL0"/>
<accession>A0A3L6QFL0</accession>
<dbReference type="AlphaFoldDB" id="A0A3L6QFL0"/>
<keyword evidence="1" id="KW-0472">Membrane</keyword>
<dbReference type="InterPro" id="IPR045225">
    <property type="entry name" value="Uracil/uridine/allantoin_perm"/>
</dbReference>
<gene>
    <name evidence="2" type="ORF">C2845_PM12G22740</name>
</gene>
<dbReference type="Proteomes" id="UP000275267">
    <property type="component" value="Unassembled WGS sequence"/>
</dbReference>
<dbReference type="OrthoDB" id="2018619at2759"/>
<dbReference type="PANTHER" id="PTHR30618">
    <property type="entry name" value="NCS1 FAMILY PURINE/PYRIMIDINE TRANSPORTER"/>
    <property type="match status" value="1"/>
</dbReference>
<keyword evidence="3" id="KW-1185">Reference proteome</keyword>
<organism evidence="2 3">
    <name type="scientific">Panicum miliaceum</name>
    <name type="common">Proso millet</name>
    <name type="synonym">Broomcorn millet</name>
    <dbReference type="NCBI Taxonomy" id="4540"/>
    <lineage>
        <taxon>Eukaryota</taxon>
        <taxon>Viridiplantae</taxon>
        <taxon>Streptophyta</taxon>
        <taxon>Embryophyta</taxon>
        <taxon>Tracheophyta</taxon>
        <taxon>Spermatophyta</taxon>
        <taxon>Magnoliopsida</taxon>
        <taxon>Liliopsida</taxon>
        <taxon>Poales</taxon>
        <taxon>Poaceae</taxon>
        <taxon>PACMAD clade</taxon>
        <taxon>Panicoideae</taxon>
        <taxon>Panicodae</taxon>
        <taxon>Paniceae</taxon>
        <taxon>Panicinae</taxon>
        <taxon>Panicum</taxon>
        <taxon>Panicum sect. Panicum</taxon>
    </lineage>
</organism>
<name>A0A3L6QFL0_PANMI</name>
<keyword evidence="1" id="KW-1133">Transmembrane helix</keyword>
<proteinExistence type="predicted"/>
<dbReference type="GO" id="GO:0015205">
    <property type="term" value="F:nucleobase transmembrane transporter activity"/>
    <property type="evidence" value="ECO:0007669"/>
    <property type="project" value="TreeGrafter"/>
</dbReference>
<evidence type="ECO:0000256" key="1">
    <source>
        <dbReference type="SAM" id="Phobius"/>
    </source>
</evidence>
<reference evidence="3" key="1">
    <citation type="journal article" date="2019" name="Nat. Commun.">
        <title>The genome of broomcorn millet.</title>
        <authorList>
            <person name="Zou C."/>
            <person name="Miki D."/>
            <person name="Li D."/>
            <person name="Tang Q."/>
            <person name="Xiao L."/>
            <person name="Rajput S."/>
            <person name="Deng P."/>
            <person name="Jia W."/>
            <person name="Huang R."/>
            <person name="Zhang M."/>
            <person name="Sun Y."/>
            <person name="Hu J."/>
            <person name="Fu X."/>
            <person name="Schnable P.S."/>
            <person name="Li F."/>
            <person name="Zhang H."/>
            <person name="Feng B."/>
            <person name="Zhu X."/>
            <person name="Liu R."/>
            <person name="Schnable J.C."/>
            <person name="Zhu J.-K."/>
            <person name="Zhang H."/>
        </authorList>
    </citation>
    <scope>NUCLEOTIDE SEQUENCE [LARGE SCALE GENOMIC DNA]</scope>
</reference>
<keyword evidence="1" id="KW-0812">Transmembrane</keyword>
<dbReference type="GO" id="GO:0005886">
    <property type="term" value="C:plasma membrane"/>
    <property type="evidence" value="ECO:0007669"/>
    <property type="project" value="TreeGrafter"/>
</dbReference>
<feature type="transmembrane region" description="Helical" evidence="1">
    <location>
        <begin position="46"/>
        <end position="73"/>
    </location>
</feature>
<comment type="caution">
    <text evidence="2">The sequence shown here is derived from an EMBL/GenBank/DDBJ whole genome shotgun (WGS) entry which is preliminary data.</text>
</comment>
<dbReference type="EMBL" id="PQIB02000012">
    <property type="protein sequence ID" value="RLM78515.1"/>
    <property type="molecule type" value="Genomic_DNA"/>
</dbReference>
<sequence length="96" mass="9696">MTALPALELASLWAGLDGSSSGVPAYYLAGQPRGPRHVRSLGLGMSALQSVATVTFANLIVLVTLVLTAAAAVTHGSPFPSWCSRAPPSASMASTS</sequence>